<feature type="compositionally biased region" description="Polar residues" evidence="1">
    <location>
        <begin position="346"/>
        <end position="365"/>
    </location>
</feature>
<sequence>MPARQPKSVLKSKPSGPLRQTRARSRLNNAPPLMQGLDGRGRAVDPLCADPEALVYNDVVEKLSGRQRKKTKIILRRSQSASPAPAAAPVSAVIPPSSPDRQPANSPSSGQPIGSSSPVPPTSQRHSTPPTSGSSSGGGVAPGPSSSGSPSHDSGGSGDTTPSLSGDESNHGGNSGYEPSSDNSTDSSGSPGSAGSNGGTSGYDASGEHSSGSSGSPSSSNSTPSIVSNTPSSTGSSDSSEGGAPLIGSPLGGSDEDALSNTSPCLYRDSTPDSLGGGVPRNGSPVFGGDDESLPDYETPPPYEPPAHSPPNGSPHAVRDDTPDSSGEGAPLDGSPYFAGNESEASDNVSIYNSPQAGSNTSSTLDHLPPVSPQRSTLVAGFSIPSPQAQGIRQARPADVLVFPNVDTTGMIAQGDSLADESPIKNTSANSTHSQAGVSQQNSSQEASQSLDTSPNCSGSSLQKRRRSHDDDDDGAPEVEAKKRRLSTSSEAVEASAPIRTSPNNSGSSHQKRRRSLDDDAGTKRRRLSTSSVVVEASTYTRTTVNVAAVNDTQTAGNENSLASTSVAPRSSDASPVGDMASGSARMVTPGYEQSEGSASGGASPLILPPFDPEIPDLYGSGLRPRLHYDWYEQFHAVGLECAKVHGCNHNPGRHCHKCHAEWHKAWSRYFKAEELLNEAAANPEKYLKETGLDMRKGYMGALMEGSGWEVLAPELKPPAGGKLRIHPARIAKHKLALAQLASSE</sequence>
<feature type="compositionally biased region" description="Basic residues" evidence="1">
    <location>
        <begin position="65"/>
        <end position="75"/>
    </location>
</feature>
<protein>
    <submittedName>
        <fullName evidence="2">Uncharacterized protein</fullName>
    </submittedName>
</protein>
<comment type="caution">
    <text evidence="2">The sequence shown here is derived from an EMBL/GenBank/DDBJ whole genome shotgun (WGS) entry which is preliminary data.</text>
</comment>
<feature type="compositionally biased region" description="Polar residues" evidence="1">
    <location>
        <begin position="451"/>
        <end position="462"/>
    </location>
</feature>
<reference evidence="2" key="1">
    <citation type="journal article" date="2020" name="BMC Genomics">
        <title>Correction to: Identification and distribution of gene clusters required for synthesis of sphingolipid metabolism inhibitors in diverse species of the filamentous fungus Fusarium.</title>
        <authorList>
            <person name="Kim H.S."/>
            <person name="Lohmar J.M."/>
            <person name="Busman M."/>
            <person name="Brown D.W."/>
            <person name="Naumann T.A."/>
            <person name="Divon H.H."/>
            <person name="Lysoe E."/>
            <person name="Uhlig S."/>
            <person name="Proctor R.H."/>
        </authorList>
    </citation>
    <scope>NUCLEOTIDE SEQUENCE</scope>
    <source>
        <strain evidence="2">NRRL 20472</strain>
    </source>
</reference>
<feature type="region of interest" description="Disordered" evidence="1">
    <location>
        <begin position="556"/>
        <end position="606"/>
    </location>
</feature>
<evidence type="ECO:0000256" key="1">
    <source>
        <dbReference type="SAM" id="MobiDB-lite"/>
    </source>
</evidence>
<feature type="compositionally biased region" description="Low complexity" evidence="1">
    <location>
        <begin position="439"/>
        <end position="450"/>
    </location>
</feature>
<name>A0A8H4X8X1_9HYPO</name>
<feature type="region of interest" description="Disordered" evidence="1">
    <location>
        <begin position="413"/>
        <end position="533"/>
    </location>
</feature>
<proteinExistence type="predicted"/>
<reference evidence="2" key="2">
    <citation type="submission" date="2020-05" db="EMBL/GenBank/DDBJ databases">
        <authorList>
            <person name="Kim H.-S."/>
            <person name="Proctor R.H."/>
            <person name="Brown D.W."/>
        </authorList>
    </citation>
    <scope>NUCLEOTIDE SEQUENCE</scope>
    <source>
        <strain evidence="2">NRRL 20472</strain>
    </source>
</reference>
<accession>A0A8H4X8X1</accession>
<feature type="compositionally biased region" description="Low complexity" evidence="1">
    <location>
        <begin position="208"/>
        <end position="240"/>
    </location>
</feature>
<feature type="compositionally biased region" description="Low complexity" evidence="1">
    <location>
        <begin position="106"/>
        <end position="117"/>
    </location>
</feature>
<feature type="compositionally biased region" description="Low complexity" evidence="1">
    <location>
        <begin position="142"/>
        <end position="167"/>
    </location>
</feature>
<feature type="compositionally biased region" description="Polar residues" evidence="1">
    <location>
        <begin position="556"/>
        <end position="574"/>
    </location>
</feature>
<feature type="compositionally biased region" description="Low complexity" evidence="1">
    <location>
        <begin position="179"/>
        <end position="194"/>
    </location>
</feature>
<evidence type="ECO:0000313" key="3">
    <source>
        <dbReference type="Proteomes" id="UP000622797"/>
    </source>
</evidence>
<feature type="compositionally biased region" description="Polar residues" evidence="1">
    <location>
        <begin position="424"/>
        <end position="438"/>
    </location>
</feature>
<evidence type="ECO:0000313" key="2">
    <source>
        <dbReference type="EMBL" id="KAF4965281.1"/>
    </source>
</evidence>
<dbReference type="Proteomes" id="UP000622797">
    <property type="component" value="Unassembled WGS sequence"/>
</dbReference>
<feature type="region of interest" description="Disordered" evidence="1">
    <location>
        <begin position="62"/>
        <end position="382"/>
    </location>
</feature>
<feature type="compositionally biased region" description="Low complexity" evidence="1">
    <location>
        <begin position="78"/>
        <end position="95"/>
    </location>
</feature>
<feature type="compositionally biased region" description="Polar residues" evidence="1">
    <location>
        <begin position="499"/>
        <end position="509"/>
    </location>
</feature>
<dbReference type="EMBL" id="JABEXW010000360">
    <property type="protein sequence ID" value="KAF4965281.1"/>
    <property type="molecule type" value="Genomic_DNA"/>
</dbReference>
<dbReference type="OrthoDB" id="5105924at2759"/>
<gene>
    <name evidence="2" type="ORF">FSARC_6899</name>
</gene>
<keyword evidence="3" id="KW-1185">Reference proteome</keyword>
<organism evidence="2 3">
    <name type="scientific">Fusarium sarcochroum</name>
    <dbReference type="NCBI Taxonomy" id="1208366"/>
    <lineage>
        <taxon>Eukaryota</taxon>
        <taxon>Fungi</taxon>
        <taxon>Dikarya</taxon>
        <taxon>Ascomycota</taxon>
        <taxon>Pezizomycotina</taxon>
        <taxon>Sordariomycetes</taxon>
        <taxon>Hypocreomycetidae</taxon>
        <taxon>Hypocreales</taxon>
        <taxon>Nectriaceae</taxon>
        <taxon>Fusarium</taxon>
        <taxon>Fusarium lateritium species complex</taxon>
    </lineage>
</organism>
<feature type="compositionally biased region" description="Pro residues" evidence="1">
    <location>
        <begin position="298"/>
        <end position="313"/>
    </location>
</feature>
<dbReference type="AlphaFoldDB" id="A0A8H4X8X1"/>
<feature type="region of interest" description="Disordered" evidence="1">
    <location>
        <begin position="1"/>
        <end position="41"/>
    </location>
</feature>